<evidence type="ECO:0000256" key="9">
    <source>
        <dbReference type="SAM" id="MobiDB-lite"/>
    </source>
</evidence>
<evidence type="ECO:0000256" key="7">
    <source>
        <dbReference type="ARBA" id="ARBA00049360"/>
    </source>
</evidence>
<dbReference type="InterPro" id="IPR027417">
    <property type="entry name" value="P-loop_NTPase"/>
</dbReference>
<dbReference type="Pfam" id="PF00271">
    <property type="entry name" value="Helicase_C"/>
    <property type="match status" value="1"/>
</dbReference>
<feature type="domain" description="Helicase C-terminal" evidence="11">
    <location>
        <begin position="372"/>
        <end position="528"/>
    </location>
</feature>
<keyword evidence="12" id="KW-1185">Reference proteome</keyword>
<dbReference type="GO" id="GO:0016887">
    <property type="term" value="F:ATP hydrolysis activity"/>
    <property type="evidence" value="ECO:0007669"/>
    <property type="project" value="RHEA"/>
</dbReference>
<feature type="compositionally biased region" description="Basic residues" evidence="9">
    <location>
        <begin position="59"/>
        <end position="79"/>
    </location>
</feature>
<dbReference type="NCBIfam" id="TIGR00614">
    <property type="entry name" value="recQ_fam"/>
    <property type="match status" value="1"/>
</dbReference>
<evidence type="ECO:0000256" key="4">
    <source>
        <dbReference type="ARBA" id="ARBA00022806"/>
    </source>
</evidence>
<keyword evidence="2 8" id="KW-0547">Nucleotide-binding</keyword>
<dbReference type="SUPFAM" id="SSF52540">
    <property type="entry name" value="P-loop containing nucleoside triphosphate hydrolases"/>
    <property type="match status" value="1"/>
</dbReference>
<evidence type="ECO:0000256" key="1">
    <source>
        <dbReference type="ARBA" id="ARBA00005446"/>
    </source>
</evidence>
<dbReference type="GO" id="GO:0000724">
    <property type="term" value="P:double-strand break repair via homologous recombination"/>
    <property type="evidence" value="ECO:0007669"/>
    <property type="project" value="TreeGrafter"/>
</dbReference>
<dbReference type="GO" id="GO:0009378">
    <property type="term" value="F:four-way junction helicase activity"/>
    <property type="evidence" value="ECO:0007669"/>
    <property type="project" value="TreeGrafter"/>
</dbReference>
<accession>A0A0N4ZH69</accession>
<sequence length="758" mass="87724">MSLDGWIIRKKVENPSIKEECITESIEDKSNDKKVVKKKVIRKRKTSRRKSTSSTKSKTTPKKKKSPKRKRKTTTRKRSTSSTKRIIAKDVDVEEIIIEDVKGDEEEMEKVDQLLQSDNYNSLPIEERVICILKGIFNHEKFRSKQQMDSILSAVKGDKDIYISFPTGAGKSLCYQLPALIKPGVTIVFSPLLALINDQINSLIRKNVRCCAWNSTIKQDERQEIVKNLYSSNPKYHLIFTTPESAKNSYFRDILISLHKRNKLNYLVVDEAHCVSQWGHDFRPDYLKLHELRELLPKIKWIALTATASTVVEKDIRKNLSFVSKKCESYRISPFRKNLFYEVVIAESLNDPNIKQRNMKNDEFKMAQIKEDVSKFILRVKTSCQNKHGIDFKGYGGIIYCRSRNLCEELSGYLNTKGIISRAYHAKMSQKDRIQIQSQWMSNDIPVICATIAFGMGIDKADVRFVIHMSCPDDLAAYYQETGRAGRDGQRSYCRLYHSTNIKKKAEFFNKGNLGRIEKSKSNDTEKILKKQNLSETFEKMMEYCESERCRHSMLCEYFGDSSLKTCNGNCDYCRQPDKVKEKMIKFKNDKINEEFKTVAGDVKKGFKREAPDSSELYEGGRYGYKAEEAYYGESSGRSSLKDELKEKEERFNFIKGELAKRRKLSPKKVVKKVKEDPKDFVNILNADEKRFDEYNLGMREKVRQNIENALANKYPDPVERLKQSGEYEYKLYCESTSKSNYASKSTGLIVNLKKSSS</sequence>
<dbReference type="GO" id="GO:0005694">
    <property type="term" value="C:chromosome"/>
    <property type="evidence" value="ECO:0007669"/>
    <property type="project" value="TreeGrafter"/>
</dbReference>
<comment type="catalytic activity">
    <reaction evidence="6 8">
        <text>Couples ATP hydrolysis with the unwinding of duplex DNA by translocating in the 3'-5' direction.</text>
        <dbReference type="EC" id="5.6.2.4"/>
    </reaction>
</comment>
<dbReference type="STRING" id="131310.A0A0N4ZH69"/>
<evidence type="ECO:0000256" key="2">
    <source>
        <dbReference type="ARBA" id="ARBA00022741"/>
    </source>
</evidence>
<dbReference type="GO" id="GO:0005634">
    <property type="term" value="C:nucleus"/>
    <property type="evidence" value="ECO:0007669"/>
    <property type="project" value="UniProtKB-SubCell"/>
</dbReference>
<dbReference type="InterPro" id="IPR001650">
    <property type="entry name" value="Helicase_C-like"/>
</dbReference>
<evidence type="ECO:0000313" key="13">
    <source>
        <dbReference type="WBParaSite" id="PTRK_0000723300.1"/>
    </source>
</evidence>
<dbReference type="AlphaFoldDB" id="A0A0N4ZH69"/>
<dbReference type="PROSITE" id="PS51192">
    <property type="entry name" value="HELICASE_ATP_BIND_1"/>
    <property type="match status" value="1"/>
</dbReference>
<dbReference type="Pfam" id="PF00270">
    <property type="entry name" value="DEAD"/>
    <property type="match status" value="1"/>
</dbReference>
<feature type="compositionally biased region" description="Basic residues" evidence="9">
    <location>
        <begin position="35"/>
        <end position="51"/>
    </location>
</feature>
<dbReference type="GO" id="GO:0005737">
    <property type="term" value="C:cytoplasm"/>
    <property type="evidence" value="ECO:0007669"/>
    <property type="project" value="TreeGrafter"/>
</dbReference>
<evidence type="ECO:0000259" key="11">
    <source>
        <dbReference type="PROSITE" id="PS51194"/>
    </source>
</evidence>
<dbReference type="PROSITE" id="PS51194">
    <property type="entry name" value="HELICASE_CTER"/>
    <property type="match status" value="1"/>
</dbReference>
<dbReference type="InterPro" id="IPR004589">
    <property type="entry name" value="DNA_helicase_ATP-dep_RecQ"/>
</dbReference>
<evidence type="ECO:0000313" key="12">
    <source>
        <dbReference type="Proteomes" id="UP000038045"/>
    </source>
</evidence>
<keyword evidence="8" id="KW-0539">Nucleus</keyword>
<dbReference type="Pfam" id="PF16124">
    <property type="entry name" value="RecQ_Zn_bind"/>
    <property type="match status" value="1"/>
</dbReference>
<keyword evidence="3 8" id="KW-0378">Hydrolase</keyword>
<comment type="similarity">
    <text evidence="1 8">Belongs to the helicase family. RecQ subfamily.</text>
</comment>
<dbReference type="PANTHER" id="PTHR13710:SF152">
    <property type="entry name" value="ATP-DEPENDENT DNA HELICASE Q5"/>
    <property type="match status" value="1"/>
</dbReference>
<dbReference type="PANTHER" id="PTHR13710">
    <property type="entry name" value="DNA HELICASE RECQ FAMILY MEMBER"/>
    <property type="match status" value="1"/>
</dbReference>
<evidence type="ECO:0000259" key="10">
    <source>
        <dbReference type="PROSITE" id="PS51192"/>
    </source>
</evidence>
<evidence type="ECO:0000256" key="5">
    <source>
        <dbReference type="ARBA" id="ARBA00022840"/>
    </source>
</evidence>
<feature type="domain" description="Helicase ATP-binding" evidence="10">
    <location>
        <begin position="152"/>
        <end position="326"/>
    </location>
</feature>
<dbReference type="GO" id="GO:0043138">
    <property type="term" value="F:3'-5' DNA helicase activity"/>
    <property type="evidence" value="ECO:0007669"/>
    <property type="project" value="UniProtKB-EC"/>
</dbReference>
<dbReference type="GO" id="GO:0005524">
    <property type="term" value="F:ATP binding"/>
    <property type="evidence" value="ECO:0007669"/>
    <property type="project" value="UniProtKB-KW"/>
</dbReference>
<dbReference type="GO" id="GO:0003676">
    <property type="term" value="F:nucleic acid binding"/>
    <property type="evidence" value="ECO:0007669"/>
    <property type="project" value="InterPro"/>
</dbReference>
<dbReference type="EC" id="5.6.2.4" evidence="8"/>
<feature type="region of interest" description="Disordered" evidence="9">
    <location>
        <begin position="32"/>
        <end position="84"/>
    </location>
</feature>
<proteinExistence type="inferred from homology"/>
<protein>
    <recommendedName>
        <fullName evidence="8">ATP-dependent DNA helicase</fullName>
        <ecNumber evidence="8">5.6.2.4</ecNumber>
    </recommendedName>
</protein>
<dbReference type="Gene3D" id="3.40.50.300">
    <property type="entry name" value="P-loop containing nucleotide triphosphate hydrolases"/>
    <property type="match status" value="2"/>
</dbReference>
<dbReference type="InterPro" id="IPR014001">
    <property type="entry name" value="Helicase_ATP-bd"/>
</dbReference>
<dbReference type="SMART" id="SM00490">
    <property type="entry name" value="HELICc"/>
    <property type="match status" value="1"/>
</dbReference>
<dbReference type="SMART" id="SM00487">
    <property type="entry name" value="DEXDc"/>
    <property type="match status" value="1"/>
</dbReference>
<evidence type="ECO:0000256" key="3">
    <source>
        <dbReference type="ARBA" id="ARBA00022801"/>
    </source>
</evidence>
<keyword evidence="4 8" id="KW-0347">Helicase</keyword>
<comment type="subcellular location">
    <subcellularLocation>
        <location evidence="8">Nucleus</location>
    </subcellularLocation>
</comment>
<reference evidence="13" key="1">
    <citation type="submission" date="2017-02" db="UniProtKB">
        <authorList>
            <consortium name="WormBaseParasite"/>
        </authorList>
    </citation>
    <scope>IDENTIFICATION</scope>
</reference>
<dbReference type="FunFam" id="3.40.50.300:FF:001389">
    <property type="entry name" value="ATP-dependent DNA helicase RecQ"/>
    <property type="match status" value="1"/>
</dbReference>
<dbReference type="InterPro" id="IPR032284">
    <property type="entry name" value="RecQ_Zn-bd"/>
</dbReference>
<evidence type="ECO:0000256" key="6">
    <source>
        <dbReference type="ARBA" id="ARBA00034617"/>
    </source>
</evidence>
<evidence type="ECO:0000256" key="8">
    <source>
        <dbReference type="RuleBase" id="RU364117"/>
    </source>
</evidence>
<dbReference type="Proteomes" id="UP000038045">
    <property type="component" value="Unplaced"/>
</dbReference>
<name>A0A0N4ZH69_PARTI</name>
<dbReference type="WBParaSite" id="PTRK_0000723300.1">
    <property type="protein sequence ID" value="PTRK_0000723300.1"/>
    <property type="gene ID" value="PTRK_0000723300"/>
</dbReference>
<comment type="catalytic activity">
    <reaction evidence="7 8">
        <text>ATP + H2O = ADP + phosphate + H(+)</text>
        <dbReference type="Rhea" id="RHEA:13065"/>
        <dbReference type="ChEBI" id="CHEBI:15377"/>
        <dbReference type="ChEBI" id="CHEBI:15378"/>
        <dbReference type="ChEBI" id="CHEBI:30616"/>
        <dbReference type="ChEBI" id="CHEBI:43474"/>
        <dbReference type="ChEBI" id="CHEBI:456216"/>
    </reaction>
</comment>
<keyword evidence="5 8" id="KW-0067">ATP-binding</keyword>
<dbReference type="InterPro" id="IPR011545">
    <property type="entry name" value="DEAD/DEAH_box_helicase_dom"/>
</dbReference>
<organism evidence="12 13">
    <name type="scientific">Parastrongyloides trichosuri</name>
    <name type="common">Possum-specific nematode worm</name>
    <dbReference type="NCBI Taxonomy" id="131310"/>
    <lineage>
        <taxon>Eukaryota</taxon>
        <taxon>Metazoa</taxon>
        <taxon>Ecdysozoa</taxon>
        <taxon>Nematoda</taxon>
        <taxon>Chromadorea</taxon>
        <taxon>Rhabditida</taxon>
        <taxon>Tylenchina</taxon>
        <taxon>Panagrolaimomorpha</taxon>
        <taxon>Strongyloidoidea</taxon>
        <taxon>Strongyloididae</taxon>
        <taxon>Parastrongyloides</taxon>
    </lineage>
</organism>